<dbReference type="PANTHER" id="PTHR11390">
    <property type="entry name" value="PROKARYOTIC DNA TOPOISOMERASE"/>
    <property type="match status" value="1"/>
</dbReference>
<organism evidence="16 17">
    <name type="scientific">Qingrenia yutianensis</name>
    <dbReference type="NCBI Taxonomy" id="2763676"/>
    <lineage>
        <taxon>Bacteria</taxon>
        <taxon>Bacillati</taxon>
        <taxon>Bacillota</taxon>
        <taxon>Clostridia</taxon>
        <taxon>Eubacteriales</taxon>
        <taxon>Oscillospiraceae</taxon>
        <taxon>Qingrenia</taxon>
    </lineage>
</organism>
<comment type="catalytic activity">
    <reaction evidence="1">
        <text>ATP-independent breakage of single-stranded DNA, followed by passage and rejoining.</text>
        <dbReference type="EC" id="5.6.2.1"/>
    </reaction>
</comment>
<dbReference type="InterPro" id="IPR003601">
    <property type="entry name" value="Topo_IA_2"/>
</dbReference>
<dbReference type="Gene3D" id="1.10.460.10">
    <property type="entry name" value="Topoisomerase I, domain 2"/>
    <property type="match status" value="1"/>
</dbReference>
<keyword evidence="7" id="KW-0238">DNA-binding</keyword>
<feature type="domain" description="Topo IA-type catalytic" evidence="15">
    <location>
        <begin position="151"/>
        <end position="572"/>
    </location>
</feature>
<dbReference type="PROSITE" id="PS00396">
    <property type="entry name" value="TOPO_IA_1"/>
    <property type="match status" value="1"/>
</dbReference>
<dbReference type="InterPro" id="IPR013497">
    <property type="entry name" value="Topo_IA_cen"/>
</dbReference>
<dbReference type="InterPro" id="IPR006171">
    <property type="entry name" value="TOPRIM_dom"/>
</dbReference>
<dbReference type="InterPro" id="IPR023406">
    <property type="entry name" value="Topo_IA_AS"/>
</dbReference>
<keyword evidence="4" id="KW-0479">Metal-binding</keyword>
<dbReference type="RefSeq" id="WP_262432160.1">
    <property type="nucleotide sequence ID" value="NZ_JACRTE010000008.1"/>
</dbReference>
<sequence length="597" mass="66900">MKLIIAEKPSVALAIAKALNIKGSRDGYIENGEYIISWCVGHLAAAAFPEEYDAKYSKWNYADLPIIPDNFKYKIYGDKQKQFNVVKSLMTGKDVSEVINACDAGREGELIFRLVYNMANCKKPIKRLWISSMENAAIREGFENLKDGSEYDNLYYSALCRMWADWIVGINATRLFSILYNKTLNIGRVQTPTLALLCDRHNKIAYFRKEKYFTVELTLGGVKAETERLDNENTAKEIITACENSQAVCVSVSKETKTEQPPKLFDLTTLQRAANRIYGYTAKQTLDYAQALYEKKLITYPRTDSRYLTEDMAETAAAVIRLGADIPPFDKAPDFFPEISRMINNGKVSDHHAIIPTLEIEKADLSAIPTGELNILKLVFCRIISASAESYVYENTTAVFECGGYTFTAKGKEIISEGFRAIEKLIYPKTDNAESAPLVKFYKGQLFAGAAPELKEKYTQPPKPYTEDTLLSAMETAGAKETTNSAERKGLGTPATRAAILEKLVQTGFVQRNGRQITPTKNGILLISVLPDTLISAQLTAEWENQLSLISKGKSSPKEFMQGIKSMITELTERYREFDSARENPFKSETKNNSLEV</sequence>
<dbReference type="InterPro" id="IPR034144">
    <property type="entry name" value="TOPRIM_TopoIII"/>
</dbReference>
<dbReference type="Proteomes" id="UP000647416">
    <property type="component" value="Unassembled WGS sequence"/>
</dbReference>
<dbReference type="InterPro" id="IPR023405">
    <property type="entry name" value="Topo_IA_core_domain"/>
</dbReference>
<dbReference type="InterPro" id="IPR013826">
    <property type="entry name" value="Topo_IA_cen_sub3"/>
</dbReference>
<dbReference type="CDD" id="cd03362">
    <property type="entry name" value="TOPRIM_TopoIA_TopoIII"/>
    <property type="match status" value="1"/>
</dbReference>
<name>A0A926FA57_9FIRM</name>
<proteinExistence type="inferred from homology"/>
<feature type="domain" description="Toprim" evidence="14">
    <location>
        <begin position="1"/>
        <end position="134"/>
    </location>
</feature>
<protein>
    <recommendedName>
        <fullName evidence="3">DNA topoisomerase</fullName>
        <ecNumber evidence="3">5.6.2.1</ecNumber>
    </recommendedName>
    <alternativeName>
        <fullName evidence="12">Omega-protein</fullName>
    </alternativeName>
    <alternativeName>
        <fullName evidence="11">Relaxing enzyme</fullName>
    </alternativeName>
    <alternativeName>
        <fullName evidence="9">Swivelase</fullName>
    </alternativeName>
    <alternativeName>
        <fullName evidence="10">Untwisting enzyme</fullName>
    </alternativeName>
</protein>
<accession>A0A926FA57</accession>
<dbReference type="InterPro" id="IPR013824">
    <property type="entry name" value="Topo_IA_cen_sub1"/>
</dbReference>
<dbReference type="Gene3D" id="3.40.50.140">
    <property type="match status" value="1"/>
</dbReference>
<dbReference type="SUPFAM" id="SSF56712">
    <property type="entry name" value="Prokaryotic type I DNA topoisomerase"/>
    <property type="match status" value="1"/>
</dbReference>
<dbReference type="GO" id="GO:0006310">
    <property type="term" value="P:DNA recombination"/>
    <property type="evidence" value="ECO:0007669"/>
    <property type="project" value="TreeGrafter"/>
</dbReference>
<evidence type="ECO:0000256" key="10">
    <source>
        <dbReference type="ARBA" id="ARBA00031985"/>
    </source>
</evidence>
<evidence type="ECO:0000256" key="5">
    <source>
        <dbReference type="ARBA" id="ARBA00022842"/>
    </source>
</evidence>
<dbReference type="InterPro" id="IPR013825">
    <property type="entry name" value="Topo_IA_cen_sub2"/>
</dbReference>
<dbReference type="InterPro" id="IPR005738">
    <property type="entry name" value="TopoIII"/>
</dbReference>
<dbReference type="PRINTS" id="PR00417">
    <property type="entry name" value="PRTPISMRASEI"/>
</dbReference>
<dbReference type="GO" id="GO:0046872">
    <property type="term" value="F:metal ion binding"/>
    <property type="evidence" value="ECO:0007669"/>
    <property type="project" value="UniProtKB-KW"/>
</dbReference>
<dbReference type="GO" id="GO:0003677">
    <property type="term" value="F:DNA binding"/>
    <property type="evidence" value="ECO:0007669"/>
    <property type="project" value="UniProtKB-KW"/>
</dbReference>
<dbReference type="NCBIfam" id="TIGR01056">
    <property type="entry name" value="topB"/>
    <property type="match status" value="1"/>
</dbReference>
<evidence type="ECO:0000256" key="2">
    <source>
        <dbReference type="ARBA" id="ARBA00009446"/>
    </source>
</evidence>
<evidence type="ECO:0000256" key="13">
    <source>
        <dbReference type="SAM" id="MobiDB-lite"/>
    </source>
</evidence>
<feature type="compositionally biased region" description="Basic and acidic residues" evidence="13">
    <location>
        <begin position="578"/>
        <end position="590"/>
    </location>
</feature>
<comment type="caution">
    <text evidence="16">The sequence shown here is derived from an EMBL/GenBank/DDBJ whole genome shotgun (WGS) entry which is preliminary data.</text>
</comment>
<comment type="similarity">
    <text evidence="2">Belongs to the type IA topoisomerase family.</text>
</comment>
<keyword evidence="5" id="KW-0460">Magnesium</keyword>
<dbReference type="Pfam" id="PF01131">
    <property type="entry name" value="Topoisom_bac"/>
    <property type="match status" value="1"/>
</dbReference>
<dbReference type="SMART" id="SM00437">
    <property type="entry name" value="TOP1Ac"/>
    <property type="match status" value="1"/>
</dbReference>
<keyword evidence="8" id="KW-0413">Isomerase</keyword>
<evidence type="ECO:0000256" key="7">
    <source>
        <dbReference type="ARBA" id="ARBA00023125"/>
    </source>
</evidence>
<evidence type="ECO:0000256" key="6">
    <source>
        <dbReference type="ARBA" id="ARBA00023029"/>
    </source>
</evidence>
<dbReference type="AlphaFoldDB" id="A0A926FA57"/>
<feature type="region of interest" description="Disordered" evidence="13">
    <location>
        <begin position="578"/>
        <end position="597"/>
    </location>
</feature>
<dbReference type="InterPro" id="IPR003602">
    <property type="entry name" value="Topo_IA_DNA-bd_dom"/>
</dbReference>
<dbReference type="Pfam" id="PF01751">
    <property type="entry name" value="Toprim"/>
    <property type="match status" value="1"/>
</dbReference>
<evidence type="ECO:0000256" key="8">
    <source>
        <dbReference type="ARBA" id="ARBA00023235"/>
    </source>
</evidence>
<evidence type="ECO:0000256" key="11">
    <source>
        <dbReference type="ARBA" id="ARBA00032235"/>
    </source>
</evidence>
<keyword evidence="17" id="KW-1185">Reference proteome</keyword>
<evidence type="ECO:0000259" key="15">
    <source>
        <dbReference type="PROSITE" id="PS52039"/>
    </source>
</evidence>
<dbReference type="SMART" id="SM00493">
    <property type="entry name" value="TOPRIM"/>
    <property type="match status" value="1"/>
</dbReference>
<dbReference type="GO" id="GO:0006281">
    <property type="term" value="P:DNA repair"/>
    <property type="evidence" value="ECO:0007669"/>
    <property type="project" value="TreeGrafter"/>
</dbReference>
<evidence type="ECO:0000313" key="17">
    <source>
        <dbReference type="Proteomes" id="UP000647416"/>
    </source>
</evidence>
<dbReference type="PANTHER" id="PTHR11390:SF21">
    <property type="entry name" value="DNA TOPOISOMERASE 3-ALPHA"/>
    <property type="match status" value="1"/>
</dbReference>
<evidence type="ECO:0000313" key="16">
    <source>
        <dbReference type="EMBL" id="MBC8596765.1"/>
    </source>
</evidence>
<dbReference type="PROSITE" id="PS52039">
    <property type="entry name" value="TOPO_IA_2"/>
    <property type="match status" value="1"/>
</dbReference>
<dbReference type="InterPro" id="IPR000380">
    <property type="entry name" value="Topo_IA"/>
</dbReference>
<reference evidence="16" key="1">
    <citation type="submission" date="2020-08" db="EMBL/GenBank/DDBJ databases">
        <title>Genome public.</title>
        <authorList>
            <person name="Liu C."/>
            <person name="Sun Q."/>
        </authorList>
    </citation>
    <scope>NUCLEOTIDE SEQUENCE</scope>
    <source>
        <strain evidence="16">NSJ-50</strain>
    </source>
</reference>
<keyword evidence="6" id="KW-0799">Topoisomerase</keyword>
<dbReference type="SMART" id="SM00436">
    <property type="entry name" value="TOP1Bc"/>
    <property type="match status" value="1"/>
</dbReference>
<dbReference type="GO" id="GO:0003917">
    <property type="term" value="F:DNA topoisomerase type I (single strand cut, ATP-independent) activity"/>
    <property type="evidence" value="ECO:0007669"/>
    <property type="project" value="UniProtKB-EC"/>
</dbReference>
<evidence type="ECO:0000256" key="3">
    <source>
        <dbReference type="ARBA" id="ARBA00012891"/>
    </source>
</evidence>
<dbReference type="GO" id="GO:0043597">
    <property type="term" value="C:cytoplasmic replication fork"/>
    <property type="evidence" value="ECO:0007669"/>
    <property type="project" value="TreeGrafter"/>
</dbReference>
<dbReference type="EC" id="5.6.2.1" evidence="3"/>
<dbReference type="CDD" id="cd00186">
    <property type="entry name" value="TOP1Ac"/>
    <property type="match status" value="1"/>
</dbReference>
<evidence type="ECO:0000256" key="12">
    <source>
        <dbReference type="ARBA" id="ARBA00032877"/>
    </source>
</evidence>
<dbReference type="GO" id="GO:0006265">
    <property type="term" value="P:DNA topological change"/>
    <property type="evidence" value="ECO:0007669"/>
    <property type="project" value="InterPro"/>
</dbReference>
<evidence type="ECO:0000259" key="14">
    <source>
        <dbReference type="PROSITE" id="PS50880"/>
    </source>
</evidence>
<evidence type="ECO:0000256" key="1">
    <source>
        <dbReference type="ARBA" id="ARBA00000213"/>
    </source>
</evidence>
<dbReference type="PROSITE" id="PS50880">
    <property type="entry name" value="TOPRIM"/>
    <property type="match status" value="1"/>
</dbReference>
<gene>
    <name evidence="16" type="ORF">H8706_07760</name>
</gene>
<dbReference type="NCBIfam" id="NF005829">
    <property type="entry name" value="PRK07726.1"/>
    <property type="match status" value="1"/>
</dbReference>
<evidence type="ECO:0000256" key="9">
    <source>
        <dbReference type="ARBA" id="ARBA00030003"/>
    </source>
</evidence>
<evidence type="ECO:0000256" key="4">
    <source>
        <dbReference type="ARBA" id="ARBA00022723"/>
    </source>
</evidence>
<dbReference type="EMBL" id="JACRTE010000008">
    <property type="protein sequence ID" value="MBC8596765.1"/>
    <property type="molecule type" value="Genomic_DNA"/>
</dbReference>
<dbReference type="Gene3D" id="1.10.290.10">
    <property type="entry name" value="Topoisomerase I, domain 4"/>
    <property type="match status" value="1"/>
</dbReference>
<dbReference type="Gene3D" id="2.70.20.10">
    <property type="entry name" value="Topoisomerase I, domain 3"/>
    <property type="match status" value="1"/>
</dbReference>